<evidence type="ECO:0000313" key="11">
    <source>
        <dbReference type="Proteomes" id="UP000325081"/>
    </source>
</evidence>
<dbReference type="EMBL" id="BKCP01008682">
    <property type="protein sequence ID" value="GER49549.1"/>
    <property type="molecule type" value="Genomic_DNA"/>
</dbReference>
<feature type="transmembrane region" description="Helical" evidence="8">
    <location>
        <begin position="267"/>
        <end position="287"/>
    </location>
</feature>
<keyword evidence="9" id="KW-0732">Signal</keyword>
<feature type="chain" id="PRO_5022665982" evidence="9">
    <location>
        <begin position="28"/>
        <end position="359"/>
    </location>
</feature>
<dbReference type="PANTHER" id="PTHR11040:SF41">
    <property type="entry name" value="ZINC TRANSPORTER 7"/>
    <property type="match status" value="1"/>
</dbReference>
<keyword evidence="11" id="KW-1185">Reference proteome</keyword>
<organism evidence="10 11">
    <name type="scientific">Striga asiatica</name>
    <name type="common">Asiatic witchweed</name>
    <name type="synonym">Buchnera asiatica</name>
    <dbReference type="NCBI Taxonomy" id="4170"/>
    <lineage>
        <taxon>Eukaryota</taxon>
        <taxon>Viridiplantae</taxon>
        <taxon>Streptophyta</taxon>
        <taxon>Embryophyta</taxon>
        <taxon>Tracheophyta</taxon>
        <taxon>Spermatophyta</taxon>
        <taxon>Magnoliopsida</taxon>
        <taxon>eudicotyledons</taxon>
        <taxon>Gunneridae</taxon>
        <taxon>Pentapetalae</taxon>
        <taxon>asterids</taxon>
        <taxon>lamiids</taxon>
        <taxon>Lamiales</taxon>
        <taxon>Orobanchaceae</taxon>
        <taxon>Buchnereae</taxon>
        <taxon>Striga</taxon>
    </lineage>
</organism>
<feature type="transmembrane region" description="Helical" evidence="8">
    <location>
        <begin position="339"/>
        <end position="358"/>
    </location>
</feature>
<protein>
    <submittedName>
        <fullName evidence="10">Zinc transporter</fullName>
    </submittedName>
</protein>
<dbReference type="Pfam" id="PF02535">
    <property type="entry name" value="Zip"/>
    <property type="match status" value="1"/>
</dbReference>
<keyword evidence="3 8" id="KW-0813">Transport</keyword>
<feature type="transmembrane region" description="Helical" evidence="8">
    <location>
        <begin position="57"/>
        <end position="77"/>
    </location>
</feature>
<evidence type="ECO:0000256" key="5">
    <source>
        <dbReference type="ARBA" id="ARBA00022989"/>
    </source>
</evidence>
<keyword evidence="4 8" id="KW-0812">Transmembrane</keyword>
<comment type="subcellular location">
    <subcellularLocation>
        <location evidence="1 8">Membrane</location>
        <topology evidence="1 8">Multi-pass membrane protein</topology>
    </subcellularLocation>
</comment>
<evidence type="ECO:0000256" key="9">
    <source>
        <dbReference type="SAM" id="SignalP"/>
    </source>
</evidence>
<evidence type="ECO:0000256" key="8">
    <source>
        <dbReference type="RuleBase" id="RU362088"/>
    </source>
</evidence>
<feature type="transmembrane region" description="Helical" evidence="8">
    <location>
        <begin position="299"/>
        <end position="318"/>
    </location>
</feature>
<sequence>MARINPAPILAAVLLLLLAAAAAAAAAADPQTASPSPKCGPSSSGCRNSAHAMKFKLIAIASILAASMAGVCLPIVSHSVPALHPDRDMFVLVKAFASGVILATGYMHVLPDSFADLTSPCLPENPWRRFPFSTFAAMLSAVATLMVDSVAMSYFYSDRKTGPDGKKAPTPAAGGGHCHGISVGGEEGAAQLLRYRVVAQSNFNVQMQVLELGIVVHSVVIGLSMGASDNPCTIKPLVAAICFHQLFEGMGLGGCIMQAEYGMKMKATLVFFFSTTTPFGIALGIGLSKVYSENSPTALIVVGLLNACSAGLLNYMALVDLLAAEFMGSRLQKSMRLQGWAFVAVLLGMGGMSLMAKWA</sequence>
<gene>
    <name evidence="10" type="ORF">STAS_26801</name>
</gene>
<feature type="transmembrane region" description="Helical" evidence="8">
    <location>
        <begin position="89"/>
        <end position="110"/>
    </location>
</feature>
<evidence type="ECO:0000256" key="4">
    <source>
        <dbReference type="ARBA" id="ARBA00022692"/>
    </source>
</evidence>
<evidence type="ECO:0000256" key="2">
    <source>
        <dbReference type="ARBA" id="ARBA00006939"/>
    </source>
</evidence>
<evidence type="ECO:0000256" key="6">
    <source>
        <dbReference type="ARBA" id="ARBA00023065"/>
    </source>
</evidence>
<comment type="caution">
    <text evidence="8">Lacks conserved residue(s) required for the propagation of feature annotation.</text>
</comment>
<dbReference type="NCBIfam" id="TIGR00820">
    <property type="entry name" value="zip"/>
    <property type="match status" value="1"/>
</dbReference>
<dbReference type="GO" id="GO:0005385">
    <property type="term" value="F:zinc ion transmembrane transporter activity"/>
    <property type="evidence" value="ECO:0007669"/>
    <property type="project" value="InterPro"/>
</dbReference>
<proteinExistence type="inferred from homology"/>
<comment type="similarity">
    <text evidence="2 8">Belongs to the ZIP transporter (TC 2.A.5) family.</text>
</comment>
<evidence type="ECO:0000256" key="3">
    <source>
        <dbReference type="ARBA" id="ARBA00022448"/>
    </source>
</evidence>
<comment type="caution">
    <text evidence="10">The sequence shown here is derived from an EMBL/GenBank/DDBJ whole genome shotgun (WGS) entry which is preliminary data.</text>
</comment>
<dbReference type="InterPro" id="IPR004698">
    <property type="entry name" value="Zn/Fe_permease_fun/pln"/>
</dbReference>
<evidence type="ECO:0000256" key="1">
    <source>
        <dbReference type="ARBA" id="ARBA00004141"/>
    </source>
</evidence>
<reference evidence="11" key="1">
    <citation type="journal article" date="2019" name="Curr. Biol.">
        <title>Genome Sequence of Striga asiatica Provides Insight into the Evolution of Plant Parasitism.</title>
        <authorList>
            <person name="Yoshida S."/>
            <person name="Kim S."/>
            <person name="Wafula E.K."/>
            <person name="Tanskanen J."/>
            <person name="Kim Y.M."/>
            <person name="Honaas L."/>
            <person name="Yang Z."/>
            <person name="Spallek T."/>
            <person name="Conn C.E."/>
            <person name="Ichihashi Y."/>
            <person name="Cheong K."/>
            <person name="Cui S."/>
            <person name="Der J.P."/>
            <person name="Gundlach H."/>
            <person name="Jiao Y."/>
            <person name="Hori C."/>
            <person name="Ishida J.K."/>
            <person name="Kasahara H."/>
            <person name="Kiba T."/>
            <person name="Kim M.S."/>
            <person name="Koo N."/>
            <person name="Laohavisit A."/>
            <person name="Lee Y.H."/>
            <person name="Lumba S."/>
            <person name="McCourt P."/>
            <person name="Mortimer J.C."/>
            <person name="Mutuku J.M."/>
            <person name="Nomura T."/>
            <person name="Sasaki-Sekimoto Y."/>
            <person name="Seto Y."/>
            <person name="Wang Y."/>
            <person name="Wakatake T."/>
            <person name="Sakakibara H."/>
            <person name="Demura T."/>
            <person name="Yamaguchi S."/>
            <person name="Yoneyama K."/>
            <person name="Manabe R.I."/>
            <person name="Nelson D.C."/>
            <person name="Schulman A.H."/>
            <person name="Timko M.P."/>
            <person name="dePamphilis C.W."/>
            <person name="Choi D."/>
            <person name="Shirasu K."/>
        </authorList>
    </citation>
    <scope>NUCLEOTIDE SEQUENCE [LARGE SCALE GENOMIC DNA]</scope>
    <source>
        <strain evidence="11">cv. UVA1</strain>
    </source>
</reference>
<keyword evidence="6 8" id="KW-0406">Ion transport</keyword>
<evidence type="ECO:0000313" key="10">
    <source>
        <dbReference type="EMBL" id="GER49549.1"/>
    </source>
</evidence>
<keyword evidence="7 8" id="KW-0472">Membrane</keyword>
<dbReference type="GO" id="GO:0005886">
    <property type="term" value="C:plasma membrane"/>
    <property type="evidence" value="ECO:0007669"/>
    <property type="project" value="TreeGrafter"/>
</dbReference>
<dbReference type="AlphaFoldDB" id="A0A5A7QWV2"/>
<evidence type="ECO:0000256" key="7">
    <source>
        <dbReference type="ARBA" id="ARBA00023136"/>
    </source>
</evidence>
<dbReference type="Proteomes" id="UP000325081">
    <property type="component" value="Unassembled WGS sequence"/>
</dbReference>
<accession>A0A5A7QWV2</accession>
<dbReference type="OrthoDB" id="448280at2759"/>
<dbReference type="InterPro" id="IPR003689">
    <property type="entry name" value="ZIP"/>
</dbReference>
<name>A0A5A7QWV2_STRAF</name>
<feature type="transmembrane region" description="Helical" evidence="8">
    <location>
        <begin position="130"/>
        <end position="156"/>
    </location>
</feature>
<dbReference type="PANTHER" id="PTHR11040">
    <property type="entry name" value="ZINC/IRON TRANSPORTER"/>
    <property type="match status" value="1"/>
</dbReference>
<feature type="signal peptide" evidence="9">
    <location>
        <begin position="1"/>
        <end position="27"/>
    </location>
</feature>
<keyword evidence="5 8" id="KW-1133">Transmembrane helix</keyword>